<dbReference type="Proteomes" id="UP001215280">
    <property type="component" value="Unassembled WGS sequence"/>
</dbReference>
<evidence type="ECO:0000313" key="3">
    <source>
        <dbReference type="Proteomes" id="UP001215280"/>
    </source>
</evidence>
<keyword evidence="3" id="KW-1185">Reference proteome</keyword>
<gene>
    <name evidence="2" type="ORF">DFH07DRAFT_804510</name>
</gene>
<proteinExistence type="predicted"/>
<name>A0AAD7NR23_9AGAR</name>
<dbReference type="SUPFAM" id="SSF55729">
    <property type="entry name" value="Acyl-CoA N-acyltransferases (Nat)"/>
    <property type="match status" value="1"/>
</dbReference>
<comment type="caution">
    <text evidence="2">The sequence shown here is derived from an EMBL/GenBank/DDBJ whole genome shotgun (WGS) entry which is preliminary data.</text>
</comment>
<dbReference type="Gene3D" id="3.40.630.30">
    <property type="match status" value="1"/>
</dbReference>
<organism evidence="2 3">
    <name type="scientific">Mycena maculata</name>
    <dbReference type="NCBI Taxonomy" id="230809"/>
    <lineage>
        <taxon>Eukaryota</taxon>
        <taxon>Fungi</taxon>
        <taxon>Dikarya</taxon>
        <taxon>Basidiomycota</taxon>
        <taxon>Agaricomycotina</taxon>
        <taxon>Agaricomycetes</taxon>
        <taxon>Agaricomycetidae</taxon>
        <taxon>Agaricales</taxon>
        <taxon>Marasmiineae</taxon>
        <taxon>Mycenaceae</taxon>
        <taxon>Mycena</taxon>
    </lineage>
</organism>
<evidence type="ECO:0000313" key="2">
    <source>
        <dbReference type="EMBL" id="KAJ7771014.1"/>
    </source>
</evidence>
<dbReference type="PANTHER" id="PTHR43610">
    <property type="entry name" value="BLL6696 PROTEIN"/>
    <property type="match status" value="1"/>
</dbReference>
<feature type="domain" description="N-acetyltransferase" evidence="1">
    <location>
        <begin position="2"/>
        <end position="57"/>
    </location>
</feature>
<reference evidence="2" key="1">
    <citation type="submission" date="2023-03" db="EMBL/GenBank/DDBJ databases">
        <title>Massive genome expansion in bonnet fungi (Mycena s.s.) driven by repeated elements and novel gene families across ecological guilds.</title>
        <authorList>
            <consortium name="Lawrence Berkeley National Laboratory"/>
            <person name="Harder C.B."/>
            <person name="Miyauchi S."/>
            <person name="Viragh M."/>
            <person name="Kuo A."/>
            <person name="Thoen E."/>
            <person name="Andreopoulos B."/>
            <person name="Lu D."/>
            <person name="Skrede I."/>
            <person name="Drula E."/>
            <person name="Henrissat B."/>
            <person name="Morin E."/>
            <person name="Kohler A."/>
            <person name="Barry K."/>
            <person name="LaButti K."/>
            <person name="Morin E."/>
            <person name="Salamov A."/>
            <person name="Lipzen A."/>
            <person name="Mereny Z."/>
            <person name="Hegedus B."/>
            <person name="Baldrian P."/>
            <person name="Stursova M."/>
            <person name="Weitz H."/>
            <person name="Taylor A."/>
            <person name="Grigoriev I.V."/>
            <person name="Nagy L.G."/>
            <person name="Martin F."/>
            <person name="Kauserud H."/>
        </authorList>
    </citation>
    <scope>NUCLEOTIDE SEQUENCE</scope>
    <source>
        <strain evidence="2">CBHHK188m</strain>
    </source>
</reference>
<accession>A0AAD7NR23</accession>
<dbReference type="InterPro" id="IPR016181">
    <property type="entry name" value="Acyl_CoA_acyltransferase"/>
</dbReference>
<dbReference type="PANTHER" id="PTHR43610:SF1">
    <property type="entry name" value="N-ACETYLTRANSFERASE DOMAIN-CONTAINING PROTEIN"/>
    <property type="match status" value="1"/>
</dbReference>
<dbReference type="EMBL" id="JARJLG010000022">
    <property type="protein sequence ID" value="KAJ7771014.1"/>
    <property type="molecule type" value="Genomic_DNA"/>
</dbReference>
<evidence type="ECO:0000259" key="1">
    <source>
        <dbReference type="Pfam" id="PF13302"/>
    </source>
</evidence>
<protein>
    <recommendedName>
        <fullName evidence="1">N-acetyltransferase domain-containing protein</fullName>
    </recommendedName>
</protein>
<sequence>MCEVGILINPAYFRGGLATDALYTVLVYVFEERGFHRAEFQTGSDNLAMRGWLERAGVALEGTKRALWTDPTTCGYTDVFLYSILEEEWTTTVKGRLEARMNRTV</sequence>
<dbReference type="GO" id="GO:0016747">
    <property type="term" value="F:acyltransferase activity, transferring groups other than amino-acyl groups"/>
    <property type="evidence" value="ECO:0007669"/>
    <property type="project" value="InterPro"/>
</dbReference>
<dbReference type="Pfam" id="PF13302">
    <property type="entry name" value="Acetyltransf_3"/>
    <property type="match status" value="1"/>
</dbReference>
<dbReference type="AlphaFoldDB" id="A0AAD7NR23"/>
<dbReference type="InterPro" id="IPR000182">
    <property type="entry name" value="GNAT_dom"/>
</dbReference>